<evidence type="ECO:0000313" key="3">
    <source>
        <dbReference type="Proteomes" id="UP001605036"/>
    </source>
</evidence>
<keyword evidence="3" id="KW-1185">Reference proteome</keyword>
<gene>
    <name evidence="2" type="ORF">R1flu_006233</name>
</gene>
<organism evidence="2 3">
    <name type="scientific">Riccia fluitans</name>
    <dbReference type="NCBI Taxonomy" id="41844"/>
    <lineage>
        <taxon>Eukaryota</taxon>
        <taxon>Viridiplantae</taxon>
        <taxon>Streptophyta</taxon>
        <taxon>Embryophyta</taxon>
        <taxon>Marchantiophyta</taxon>
        <taxon>Marchantiopsida</taxon>
        <taxon>Marchantiidae</taxon>
        <taxon>Marchantiales</taxon>
        <taxon>Ricciaceae</taxon>
        <taxon>Riccia</taxon>
    </lineage>
</organism>
<feature type="region of interest" description="Disordered" evidence="1">
    <location>
        <begin position="23"/>
        <end position="87"/>
    </location>
</feature>
<proteinExistence type="predicted"/>
<reference evidence="2 3" key="1">
    <citation type="submission" date="2024-09" db="EMBL/GenBank/DDBJ databases">
        <title>Chromosome-scale assembly of Riccia fluitans.</title>
        <authorList>
            <person name="Paukszto L."/>
            <person name="Sawicki J."/>
            <person name="Karawczyk K."/>
            <person name="Piernik-Szablinska J."/>
            <person name="Szczecinska M."/>
            <person name="Mazdziarz M."/>
        </authorList>
    </citation>
    <scope>NUCLEOTIDE SEQUENCE [LARGE SCALE GENOMIC DNA]</scope>
    <source>
        <strain evidence="2">Rf_01</strain>
        <tissue evidence="2">Aerial parts of the thallus</tissue>
    </source>
</reference>
<feature type="compositionally biased region" description="Basic and acidic residues" evidence="1">
    <location>
        <begin position="61"/>
        <end position="70"/>
    </location>
</feature>
<dbReference type="Proteomes" id="UP001605036">
    <property type="component" value="Unassembled WGS sequence"/>
</dbReference>
<dbReference type="AlphaFoldDB" id="A0ABD1YWG0"/>
<evidence type="ECO:0000313" key="2">
    <source>
        <dbReference type="EMBL" id="KAL2634754.1"/>
    </source>
</evidence>
<dbReference type="EMBL" id="JBHFFA010000003">
    <property type="protein sequence ID" value="KAL2634754.1"/>
    <property type="molecule type" value="Genomic_DNA"/>
</dbReference>
<sequence length="87" mass="9530">MNGEEDDDLDNYESEVAINIAPNGFAIGQQEPTAPEESHAVGKPGQSSIKPTSDQGASRQWNKERQDPKKMLGTNENEPYISIQRGS</sequence>
<accession>A0ABD1YWG0</accession>
<feature type="compositionally biased region" description="Polar residues" evidence="1">
    <location>
        <begin position="45"/>
        <end position="60"/>
    </location>
</feature>
<evidence type="ECO:0000256" key="1">
    <source>
        <dbReference type="SAM" id="MobiDB-lite"/>
    </source>
</evidence>
<comment type="caution">
    <text evidence="2">The sequence shown here is derived from an EMBL/GenBank/DDBJ whole genome shotgun (WGS) entry which is preliminary data.</text>
</comment>
<protein>
    <submittedName>
        <fullName evidence="2">Uncharacterized protein</fullName>
    </submittedName>
</protein>
<name>A0ABD1YWG0_9MARC</name>